<gene>
    <name evidence="12" type="ORF">PLXY2_LOCUS8070</name>
</gene>
<dbReference type="SUPFAM" id="SSF55718">
    <property type="entry name" value="SCP-like"/>
    <property type="match status" value="1"/>
</dbReference>
<dbReference type="GO" id="GO:0018812">
    <property type="term" value="F:3-hydroxyacyl-CoA dehydratase activity"/>
    <property type="evidence" value="ECO:0007669"/>
    <property type="project" value="UniProtKB-ARBA"/>
</dbReference>
<dbReference type="CDD" id="cd03448">
    <property type="entry name" value="HDE_HSD"/>
    <property type="match status" value="1"/>
</dbReference>
<dbReference type="PANTHER" id="PTHR45024:SF2">
    <property type="entry name" value="SCP2 DOMAIN-CONTAINING PROTEIN"/>
    <property type="match status" value="1"/>
</dbReference>
<dbReference type="InterPro" id="IPR036291">
    <property type="entry name" value="NAD(P)-bd_dom_sf"/>
</dbReference>
<dbReference type="PRINTS" id="PR00081">
    <property type="entry name" value="GDHRDH"/>
</dbReference>
<dbReference type="Pfam" id="PF00106">
    <property type="entry name" value="adh_short"/>
    <property type="match status" value="1"/>
</dbReference>
<name>A0A8S4FAN9_PLUXY</name>
<evidence type="ECO:0000259" key="11">
    <source>
        <dbReference type="Pfam" id="PF22622"/>
    </source>
</evidence>
<feature type="domain" description="Peroxisomal multifunctional enzyme type 2-like N-terminal" evidence="11">
    <location>
        <begin position="226"/>
        <end position="356"/>
    </location>
</feature>
<evidence type="ECO:0000256" key="3">
    <source>
        <dbReference type="ARBA" id="ARBA00006484"/>
    </source>
</evidence>
<dbReference type="InterPro" id="IPR036527">
    <property type="entry name" value="SCP2_sterol-bd_dom_sf"/>
</dbReference>
<dbReference type="EMBL" id="CAJHNJ030000029">
    <property type="protein sequence ID" value="CAG9123923.1"/>
    <property type="molecule type" value="Genomic_DNA"/>
</dbReference>
<dbReference type="GO" id="GO:0006631">
    <property type="term" value="P:fatty acid metabolic process"/>
    <property type="evidence" value="ECO:0007669"/>
    <property type="project" value="UniProtKB-KW"/>
</dbReference>
<evidence type="ECO:0000259" key="9">
    <source>
        <dbReference type="Pfam" id="PF01575"/>
    </source>
</evidence>
<dbReference type="InterPro" id="IPR020904">
    <property type="entry name" value="Sc_DH/Rdtase_CS"/>
</dbReference>
<dbReference type="AlphaFoldDB" id="A0A8S4FAN9"/>
<evidence type="ECO:0000256" key="6">
    <source>
        <dbReference type="ARBA" id="ARBA00023098"/>
    </source>
</evidence>
<comment type="caution">
    <text evidence="12">The sequence shown here is derived from an EMBL/GenBank/DDBJ whole genome shotgun (WGS) entry which is preliminary data.</text>
</comment>
<keyword evidence="7" id="KW-0576">Peroxisome</keyword>
<keyword evidence="6" id="KW-0443">Lipid metabolism</keyword>
<dbReference type="InterPro" id="IPR003033">
    <property type="entry name" value="SCP2_sterol-bd_dom"/>
</dbReference>
<dbReference type="Pfam" id="PF02036">
    <property type="entry name" value="SCP2"/>
    <property type="match status" value="1"/>
</dbReference>
<feature type="domain" description="SCP2" evidence="10">
    <location>
        <begin position="659"/>
        <end position="760"/>
    </location>
</feature>
<dbReference type="Gene3D" id="1.10.287.4290">
    <property type="match status" value="1"/>
</dbReference>
<reference evidence="12" key="1">
    <citation type="submission" date="2020-11" db="EMBL/GenBank/DDBJ databases">
        <authorList>
            <person name="Whiteford S."/>
        </authorList>
    </citation>
    <scope>NUCLEOTIDE SEQUENCE</scope>
</reference>
<comment type="pathway">
    <text evidence="2">Lipid metabolism; fatty acid beta-oxidation.</text>
</comment>
<keyword evidence="4" id="KW-0276">Fatty acid metabolism</keyword>
<evidence type="ECO:0000259" key="10">
    <source>
        <dbReference type="Pfam" id="PF02036"/>
    </source>
</evidence>
<evidence type="ECO:0000256" key="5">
    <source>
        <dbReference type="ARBA" id="ARBA00023002"/>
    </source>
</evidence>
<evidence type="ECO:0000256" key="1">
    <source>
        <dbReference type="ARBA" id="ARBA00004275"/>
    </source>
</evidence>
<accession>A0A8S4FAN9</accession>
<feature type="domain" description="MaoC-like" evidence="9">
    <location>
        <begin position="422"/>
        <end position="538"/>
    </location>
</feature>
<dbReference type="InterPro" id="IPR029069">
    <property type="entry name" value="HotDog_dom_sf"/>
</dbReference>
<organism evidence="12 13">
    <name type="scientific">Plutella xylostella</name>
    <name type="common">Diamondback moth</name>
    <name type="synonym">Plutella maculipennis</name>
    <dbReference type="NCBI Taxonomy" id="51655"/>
    <lineage>
        <taxon>Eukaryota</taxon>
        <taxon>Metazoa</taxon>
        <taxon>Ecdysozoa</taxon>
        <taxon>Arthropoda</taxon>
        <taxon>Hexapoda</taxon>
        <taxon>Insecta</taxon>
        <taxon>Pterygota</taxon>
        <taxon>Neoptera</taxon>
        <taxon>Endopterygota</taxon>
        <taxon>Lepidoptera</taxon>
        <taxon>Glossata</taxon>
        <taxon>Ditrysia</taxon>
        <taxon>Yponomeutoidea</taxon>
        <taxon>Plutellidae</taxon>
        <taxon>Plutella</taxon>
    </lineage>
</organism>
<evidence type="ECO:0000256" key="8">
    <source>
        <dbReference type="ARBA" id="ARBA00023239"/>
    </source>
</evidence>
<keyword evidence="13" id="KW-1185">Reference proteome</keyword>
<evidence type="ECO:0000256" key="7">
    <source>
        <dbReference type="ARBA" id="ARBA00023140"/>
    </source>
</evidence>
<dbReference type="Gene3D" id="3.40.50.720">
    <property type="entry name" value="NAD(P)-binding Rossmann-like Domain"/>
    <property type="match status" value="1"/>
</dbReference>
<dbReference type="PROSITE" id="PS00061">
    <property type="entry name" value="ADH_SHORT"/>
    <property type="match status" value="1"/>
</dbReference>
<dbReference type="InterPro" id="IPR002539">
    <property type="entry name" value="MaoC-like_dom"/>
</dbReference>
<sequence length="765" mass="82856">MTITTLTSYHHHNNNKKQDWDLIQAVHVKGAFKTTQAAWETFKKQKYGRVVMTSSNAGLFGNFGQANYSAAKMGLVGLMNTLAIEGAKYNVKVNTIVPTAASRLTEDILPPEMFEAMKPDLIAPVVAYMVHESFPDSGNIIDSTLGFATKTHLVRGDGAPLRSKPSDPVTIESVKQHWADAVNMTGAKHVEKLTDVTLDLVQKLQDFDERVKLDAKVGRESYWTTYNYNAKDLFTYALGVGASVRNPSDLRFLYESHEQFAALPTFFILAGMCLQAPVLPAAMPPGKHADFTNILHGEQYLEFVGDYPGTDGEFTTRTYVADVLDKGTAAIGIVNSEVYQDRQLVYRTQQHIFVVGQGGFGGPRASAAAVPVQPVPKRKPDAVVEQTTAEDQAAIYRFQHIFVVGQGGFGGPRASAAAVPVQPVPKRKPDAVVEQTTAEDQAAIYRLSGDLNPLHIDPSVAGAMGHPKPILHGLSSLGFSARHVLAKYGGNDPQNVRAVKARFNKTVLPGQTLVTEMWLEGKRVHFQTKIKENGNVAIGATRDGAAGADARHGDVARGQARALPDQDQGERERRYWWLVVHDSLSTNQRPGTVLPGQTLVTEMWLEGKRVHFQTKIKENGNVAIGGAYVDLKNVVTSGTAAPAAEPVSSGAALKSDAIFKKIQDAIKDNPAKAKAINAVYQYNITENGKTVKQWTLDLKTPAAYEGAPKSGKADTTMTVGDSVLVDIAAGTLKPQVAYLNGKLKISGNLMLAQKLGPLLQSESKL</sequence>
<dbReference type="InterPro" id="IPR002347">
    <property type="entry name" value="SDR_fam"/>
</dbReference>
<comment type="similarity">
    <text evidence="3">Belongs to the short-chain dehydrogenases/reductases (SDR) family.</text>
</comment>
<evidence type="ECO:0000256" key="2">
    <source>
        <dbReference type="ARBA" id="ARBA00005005"/>
    </source>
</evidence>
<protein>
    <submittedName>
        <fullName evidence="12">(diamondback moth) hypothetical protein</fullName>
    </submittedName>
</protein>
<dbReference type="Proteomes" id="UP000653454">
    <property type="component" value="Unassembled WGS sequence"/>
</dbReference>
<proteinExistence type="inferred from homology"/>
<evidence type="ECO:0000256" key="4">
    <source>
        <dbReference type="ARBA" id="ARBA00022832"/>
    </source>
</evidence>
<dbReference type="InterPro" id="IPR054357">
    <property type="entry name" value="MFE-2_N"/>
</dbReference>
<dbReference type="InterPro" id="IPR051687">
    <property type="entry name" value="Peroxisomal_Beta-Oxidation"/>
</dbReference>
<dbReference type="Pfam" id="PF22622">
    <property type="entry name" value="MFE-2_hydrat-2_N"/>
    <property type="match status" value="1"/>
</dbReference>
<dbReference type="GO" id="GO:0005777">
    <property type="term" value="C:peroxisome"/>
    <property type="evidence" value="ECO:0007669"/>
    <property type="project" value="UniProtKB-SubCell"/>
</dbReference>
<evidence type="ECO:0000313" key="13">
    <source>
        <dbReference type="Proteomes" id="UP000653454"/>
    </source>
</evidence>
<comment type="subcellular location">
    <subcellularLocation>
        <location evidence="1">Peroxisome</location>
    </subcellularLocation>
</comment>
<keyword evidence="8" id="KW-0456">Lyase</keyword>
<dbReference type="SUPFAM" id="SSF54637">
    <property type="entry name" value="Thioesterase/thiol ester dehydrase-isomerase"/>
    <property type="match status" value="2"/>
</dbReference>
<dbReference type="SUPFAM" id="SSF51735">
    <property type="entry name" value="NAD(P)-binding Rossmann-fold domains"/>
    <property type="match status" value="1"/>
</dbReference>
<evidence type="ECO:0000313" key="12">
    <source>
        <dbReference type="EMBL" id="CAG9123923.1"/>
    </source>
</evidence>
<dbReference type="GO" id="GO:0016491">
    <property type="term" value="F:oxidoreductase activity"/>
    <property type="evidence" value="ECO:0007669"/>
    <property type="project" value="UniProtKB-KW"/>
</dbReference>
<keyword evidence="5" id="KW-0560">Oxidoreductase</keyword>
<dbReference type="PANTHER" id="PTHR45024">
    <property type="entry name" value="DEHYDROGENASES, SHORT CHAIN"/>
    <property type="match status" value="1"/>
</dbReference>
<dbReference type="Gene3D" id="3.30.1050.10">
    <property type="entry name" value="SCP2 sterol-binding domain"/>
    <property type="match status" value="1"/>
</dbReference>
<dbReference type="Pfam" id="PF01575">
    <property type="entry name" value="MaoC_dehydratas"/>
    <property type="match status" value="1"/>
</dbReference>
<dbReference type="Gene3D" id="3.10.129.10">
    <property type="entry name" value="Hotdog Thioesterase"/>
    <property type="match status" value="3"/>
</dbReference>